<feature type="region of interest" description="Disordered" evidence="1">
    <location>
        <begin position="57"/>
        <end position="91"/>
    </location>
</feature>
<reference evidence="3 4" key="1">
    <citation type="journal article" date="2019" name="Nat. Ecol. Evol.">
        <title>Megaphylogeny resolves global patterns of mushroom evolution.</title>
        <authorList>
            <person name="Varga T."/>
            <person name="Krizsan K."/>
            <person name="Foldi C."/>
            <person name="Dima B."/>
            <person name="Sanchez-Garcia M."/>
            <person name="Sanchez-Ramirez S."/>
            <person name="Szollosi G.J."/>
            <person name="Szarkandi J.G."/>
            <person name="Papp V."/>
            <person name="Albert L."/>
            <person name="Andreopoulos W."/>
            <person name="Angelini C."/>
            <person name="Antonin V."/>
            <person name="Barry K.W."/>
            <person name="Bougher N.L."/>
            <person name="Buchanan P."/>
            <person name="Buyck B."/>
            <person name="Bense V."/>
            <person name="Catcheside P."/>
            <person name="Chovatia M."/>
            <person name="Cooper J."/>
            <person name="Damon W."/>
            <person name="Desjardin D."/>
            <person name="Finy P."/>
            <person name="Geml J."/>
            <person name="Haridas S."/>
            <person name="Hughes K."/>
            <person name="Justo A."/>
            <person name="Karasinski D."/>
            <person name="Kautmanova I."/>
            <person name="Kiss B."/>
            <person name="Kocsube S."/>
            <person name="Kotiranta H."/>
            <person name="LaButti K.M."/>
            <person name="Lechner B.E."/>
            <person name="Liimatainen K."/>
            <person name="Lipzen A."/>
            <person name="Lukacs Z."/>
            <person name="Mihaltcheva S."/>
            <person name="Morgado L.N."/>
            <person name="Niskanen T."/>
            <person name="Noordeloos M.E."/>
            <person name="Ohm R.A."/>
            <person name="Ortiz-Santana B."/>
            <person name="Ovrebo C."/>
            <person name="Racz N."/>
            <person name="Riley R."/>
            <person name="Savchenko A."/>
            <person name="Shiryaev A."/>
            <person name="Soop K."/>
            <person name="Spirin V."/>
            <person name="Szebenyi C."/>
            <person name="Tomsovsky M."/>
            <person name="Tulloss R.E."/>
            <person name="Uehling J."/>
            <person name="Grigoriev I.V."/>
            <person name="Vagvolgyi C."/>
            <person name="Papp T."/>
            <person name="Martin F.M."/>
            <person name="Miettinen O."/>
            <person name="Hibbett D.S."/>
            <person name="Nagy L.G."/>
        </authorList>
    </citation>
    <scope>NUCLEOTIDE SEQUENCE [LARGE SCALE GENOMIC DNA]</scope>
    <source>
        <strain evidence="3 4">OMC1185</strain>
    </source>
</reference>
<keyword evidence="4" id="KW-1185">Reference proteome</keyword>
<dbReference type="OrthoDB" id="3257342at2759"/>
<feature type="domain" description="DUF6532" evidence="2">
    <location>
        <begin position="123"/>
        <end position="244"/>
    </location>
</feature>
<sequence length="315" mass="36368">MTQGKERRKSRPYIYLRVTVMCVKESMPTLCLKDLMIINPSQVQAKDGRNDCCRGCKDSNEGNEGKDEDKKQNEYVVHEDSSAPTDDRPCHKHLNDDNDIHNVIEEAIGHSDASSFCIRDTPKYQEPVALEIMTWDSHVHGELKTKAQPFVETLYEFESSQWPAAIPQNHSCAEALLDDYNYLYWATPEYAEPKNAMWFNGPDDKGIRYKIECWIEEWQMGKKCSINFSAQGYKEWYEDSLDILTSRAKTVRSSSQLLRNLWLRMDDVEHWKGPMSMDTIAAAIQDYHAHGRLYDGSSEEEEEEEEDGMGDTVAR</sequence>
<accession>A0A5C3ML19</accession>
<evidence type="ECO:0000259" key="2">
    <source>
        <dbReference type="Pfam" id="PF20149"/>
    </source>
</evidence>
<dbReference type="Pfam" id="PF20149">
    <property type="entry name" value="DUF6532"/>
    <property type="match status" value="1"/>
</dbReference>
<evidence type="ECO:0000313" key="3">
    <source>
        <dbReference type="EMBL" id="TFK45577.1"/>
    </source>
</evidence>
<proteinExistence type="predicted"/>
<protein>
    <recommendedName>
        <fullName evidence="2">DUF6532 domain-containing protein</fullName>
    </recommendedName>
</protein>
<dbReference type="Proteomes" id="UP000305948">
    <property type="component" value="Unassembled WGS sequence"/>
</dbReference>
<organism evidence="3 4">
    <name type="scientific">Heliocybe sulcata</name>
    <dbReference type="NCBI Taxonomy" id="5364"/>
    <lineage>
        <taxon>Eukaryota</taxon>
        <taxon>Fungi</taxon>
        <taxon>Dikarya</taxon>
        <taxon>Basidiomycota</taxon>
        <taxon>Agaricomycotina</taxon>
        <taxon>Agaricomycetes</taxon>
        <taxon>Gloeophyllales</taxon>
        <taxon>Gloeophyllaceae</taxon>
        <taxon>Heliocybe</taxon>
    </lineage>
</organism>
<dbReference type="STRING" id="5364.A0A5C3ML19"/>
<evidence type="ECO:0000313" key="4">
    <source>
        <dbReference type="Proteomes" id="UP000305948"/>
    </source>
</evidence>
<feature type="compositionally biased region" description="Acidic residues" evidence="1">
    <location>
        <begin position="297"/>
        <end position="309"/>
    </location>
</feature>
<feature type="region of interest" description="Disordered" evidence="1">
    <location>
        <begin position="294"/>
        <end position="315"/>
    </location>
</feature>
<dbReference type="EMBL" id="ML213540">
    <property type="protein sequence ID" value="TFK45577.1"/>
    <property type="molecule type" value="Genomic_DNA"/>
</dbReference>
<gene>
    <name evidence="3" type="ORF">OE88DRAFT_1649195</name>
</gene>
<name>A0A5C3ML19_9AGAM</name>
<dbReference type="InterPro" id="IPR045341">
    <property type="entry name" value="DUF6532"/>
</dbReference>
<evidence type="ECO:0000256" key="1">
    <source>
        <dbReference type="SAM" id="MobiDB-lite"/>
    </source>
</evidence>
<dbReference type="AlphaFoldDB" id="A0A5C3ML19"/>